<proteinExistence type="predicted"/>
<accession>A0A6I6LM69</accession>
<name>A0A6I6LM69_STUST</name>
<reference evidence="1 2" key="1">
    <citation type="submission" date="2019-12" db="EMBL/GenBank/DDBJ databases">
        <title>Complete genome sequence of Pseudomonas stutzeri.</title>
        <authorList>
            <person name="Lim S.R."/>
            <person name="Kim J.H."/>
        </authorList>
    </citation>
    <scope>NUCLEOTIDE SEQUENCE [LARGE SCALE GENOMIC DNA]</scope>
    <source>
        <strain evidence="1 2">PM101005</strain>
    </source>
</reference>
<sequence>MAMEQQPEKRRLHALRKHVDELLAAGAVIVSRDPVTLLCNGQRLKIRHGMLIGYSALPDLVPPVVRRK</sequence>
<evidence type="ECO:0000313" key="1">
    <source>
        <dbReference type="EMBL" id="QGZ30180.1"/>
    </source>
</evidence>
<dbReference type="AlphaFoldDB" id="A0A6I6LM69"/>
<gene>
    <name evidence="1" type="ORF">GQA94_08965</name>
</gene>
<dbReference type="EMBL" id="CP046902">
    <property type="protein sequence ID" value="QGZ30180.1"/>
    <property type="molecule type" value="Genomic_DNA"/>
</dbReference>
<evidence type="ECO:0000313" key="2">
    <source>
        <dbReference type="Proteomes" id="UP000438983"/>
    </source>
</evidence>
<dbReference type="Proteomes" id="UP000438983">
    <property type="component" value="Chromosome"/>
</dbReference>
<protein>
    <submittedName>
        <fullName evidence="1">Uncharacterized protein</fullName>
    </submittedName>
</protein>
<organism evidence="1 2">
    <name type="scientific">Stutzerimonas stutzeri</name>
    <name type="common">Pseudomonas stutzeri</name>
    <dbReference type="NCBI Taxonomy" id="316"/>
    <lineage>
        <taxon>Bacteria</taxon>
        <taxon>Pseudomonadati</taxon>
        <taxon>Pseudomonadota</taxon>
        <taxon>Gammaproteobacteria</taxon>
        <taxon>Pseudomonadales</taxon>
        <taxon>Pseudomonadaceae</taxon>
        <taxon>Stutzerimonas</taxon>
    </lineage>
</organism>
<dbReference type="RefSeq" id="WP_158187683.1">
    <property type="nucleotide sequence ID" value="NZ_CP046902.1"/>
</dbReference>
<dbReference type="OrthoDB" id="6889028at2"/>